<organism evidence="2 3">
    <name type="scientific">Lentithecium fluviatile CBS 122367</name>
    <dbReference type="NCBI Taxonomy" id="1168545"/>
    <lineage>
        <taxon>Eukaryota</taxon>
        <taxon>Fungi</taxon>
        <taxon>Dikarya</taxon>
        <taxon>Ascomycota</taxon>
        <taxon>Pezizomycotina</taxon>
        <taxon>Dothideomycetes</taxon>
        <taxon>Pleosporomycetidae</taxon>
        <taxon>Pleosporales</taxon>
        <taxon>Massarineae</taxon>
        <taxon>Lentitheciaceae</taxon>
        <taxon>Lentithecium</taxon>
    </lineage>
</organism>
<sequence length="215" mass="23706">MAASTVQWKKRILLPIWILRIVAMLFICVVFGIAIAYVKQNGGSSVSLGVVIFFYLLIIAVLLLDVLQILMLLNHNLSPIGLLIINGIQTTFWTSVLLMDITYIAKERSTATGLIMSLSLSALFFATFLYAIIMFIKQRREAKRGQYAPAHNPANTMPNLAPTPYTGPAIQHHSTAYHSPMRDNGDLGAQNIPYPPYGGPPSYYAEPPAKPANMV</sequence>
<dbReference type="Proteomes" id="UP000799291">
    <property type="component" value="Unassembled WGS sequence"/>
</dbReference>
<reference evidence="2" key="1">
    <citation type="journal article" date="2020" name="Stud. Mycol.">
        <title>101 Dothideomycetes genomes: a test case for predicting lifestyles and emergence of pathogens.</title>
        <authorList>
            <person name="Haridas S."/>
            <person name="Albert R."/>
            <person name="Binder M."/>
            <person name="Bloem J."/>
            <person name="Labutti K."/>
            <person name="Salamov A."/>
            <person name="Andreopoulos B."/>
            <person name="Baker S."/>
            <person name="Barry K."/>
            <person name="Bills G."/>
            <person name="Bluhm B."/>
            <person name="Cannon C."/>
            <person name="Castanera R."/>
            <person name="Culley D."/>
            <person name="Daum C."/>
            <person name="Ezra D."/>
            <person name="Gonzalez J."/>
            <person name="Henrissat B."/>
            <person name="Kuo A."/>
            <person name="Liang C."/>
            <person name="Lipzen A."/>
            <person name="Lutzoni F."/>
            <person name="Magnuson J."/>
            <person name="Mondo S."/>
            <person name="Nolan M."/>
            <person name="Ohm R."/>
            <person name="Pangilinan J."/>
            <person name="Park H.-J."/>
            <person name="Ramirez L."/>
            <person name="Alfaro M."/>
            <person name="Sun H."/>
            <person name="Tritt A."/>
            <person name="Yoshinaga Y."/>
            <person name="Zwiers L.-H."/>
            <person name="Turgeon B."/>
            <person name="Goodwin S."/>
            <person name="Spatafora J."/>
            <person name="Crous P."/>
            <person name="Grigoriev I."/>
        </authorList>
    </citation>
    <scope>NUCLEOTIDE SEQUENCE</scope>
    <source>
        <strain evidence="2">CBS 122367</strain>
    </source>
</reference>
<dbReference type="AlphaFoldDB" id="A0A6G1JHM4"/>
<name>A0A6G1JHM4_9PLEO</name>
<proteinExistence type="predicted"/>
<keyword evidence="1" id="KW-0472">Membrane</keyword>
<feature type="transmembrane region" description="Helical" evidence="1">
    <location>
        <begin position="80"/>
        <end position="105"/>
    </location>
</feature>
<dbReference type="OrthoDB" id="5211263at2759"/>
<gene>
    <name evidence="2" type="ORF">K458DRAFT_399454</name>
</gene>
<evidence type="ECO:0000313" key="2">
    <source>
        <dbReference type="EMBL" id="KAF2690067.1"/>
    </source>
</evidence>
<feature type="transmembrane region" description="Helical" evidence="1">
    <location>
        <begin position="50"/>
        <end position="73"/>
    </location>
</feature>
<feature type="transmembrane region" description="Helical" evidence="1">
    <location>
        <begin position="111"/>
        <end position="136"/>
    </location>
</feature>
<evidence type="ECO:0000313" key="3">
    <source>
        <dbReference type="Proteomes" id="UP000799291"/>
    </source>
</evidence>
<dbReference type="EMBL" id="MU005571">
    <property type="protein sequence ID" value="KAF2690067.1"/>
    <property type="molecule type" value="Genomic_DNA"/>
</dbReference>
<evidence type="ECO:0008006" key="4">
    <source>
        <dbReference type="Google" id="ProtNLM"/>
    </source>
</evidence>
<evidence type="ECO:0000256" key="1">
    <source>
        <dbReference type="SAM" id="Phobius"/>
    </source>
</evidence>
<accession>A0A6G1JHM4</accession>
<keyword evidence="3" id="KW-1185">Reference proteome</keyword>
<feature type="transmembrane region" description="Helical" evidence="1">
    <location>
        <begin position="12"/>
        <end position="38"/>
    </location>
</feature>
<keyword evidence="1" id="KW-1133">Transmembrane helix</keyword>
<protein>
    <recommendedName>
        <fullName evidence="4">MARVEL domain-containing protein</fullName>
    </recommendedName>
</protein>
<keyword evidence="1" id="KW-0812">Transmembrane</keyword>